<dbReference type="EMBL" id="BART01024951">
    <property type="protein sequence ID" value="GAG94907.1"/>
    <property type="molecule type" value="Genomic_DNA"/>
</dbReference>
<proteinExistence type="predicted"/>
<comment type="caution">
    <text evidence="1">The sequence shown here is derived from an EMBL/GenBank/DDBJ whole genome shotgun (WGS) entry which is preliminary data.</text>
</comment>
<sequence length="63" mass="7715">MEFLEHILKIENIIYSEANFKRKLDLYLNSKFYIDIDKYKTNPIYKRVTILCLLLFLKSKKIK</sequence>
<evidence type="ECO:0000313" key="1">
    <source>
        <dbReference type="EMBL" id="GAG94907.1"/>
    </source>
</evidence>
<organism evidence="1">
    <name type="scientific">marine sediment metagenome</name>
    <dbReference type="NCBI Taxonomy" id="412755"/>
    <lineage>
        <taxon>unclassified sequences</taxon>
        <taxon>metagenomes</taxon>
        <taxon>ecological metagenomes</taxon>
    </lineage>
</organism>
<accession>X1CPN0</accession>
<protein>
    <submittedName>
        <fullName evidence="1">Uncharacterized protein</fullName>
    </submittedName>
</protein>
<name>X1CPN0_9ZZZZ</name>
<reference evidence="1" key="1">
    <citation type="journal article" date="2014" name="Front. Microbiol.">
        <title>High frequency of phylogenetically diverse reductive dehalogenase-homologous genes in deep subseafloor sedimentary metagenomes.</title>
        <authorList>
            <person name="Kawai M."/>
            <person name="Futagami T."/>
            <person name="Toyoda A."/>
            <person name="Takaki Y."/>
            <person name="Nishi S."/>
            <person name="Hori S."/>
            <person name="Arai W."/>
            <person name="Tsubouchi T."/>
            <person name="Morono Y."/>
            <person name="Uchiyama I."/>
            <person name="Ito T."/>
            <person name="Fujiyama A."/>
            <person name="Inagaki F."/>
            <person name="Takami H."/>
        </authorList>
    </citation>
    <scope>NUCLEOTIDE SEQUENCE</scope>
    <source>
        <strain evidence="1">Expedition CK06-06</strain>
    </source>
</reference>
<dbReference type="AlphaFoldDB" id="X1CPN0"/>
<gene>
    <name evidence="1" type="ORF">S01H4_44904</name>
</gene>